<proteinExistence type="predicted"/>
<keyword evidence="2" id="KW-1185">Reference proteome</keyword>
<gene>
    <name evidence="1" type="ORF">OUZ56_031638</name>
</gene>
<comment type="caution">
    <text evidence="1">The sequence shown here is derived from an EMBL/GenBank/DDBJ whole genome shotgun (WGS) entry which is preliminary data.</text>
</comment>
<accession>A0ABQ9ZVK9</accession>
<organism evidence="1 2">
    <name type="scientific">Daphnia magna</name>
    <dbReference type="NCBI Taxonomy" id="35525"/>
    <lineage>
        <taxon>Eukaryota</taxon>
        <taxon>Metazoa</taxon>
        <taxon>Ecdysozoa</taxon>
        <taxon>Arthropoda</taxon>
        <taxon>Crustacea</taxon>
        <taxon>Branchiopoda</taxon>
        <taxon>Diplostraca</taxon>
        <taxon>Cladocera</taxon>
        <taxon>Anomopoda</taxon>
        <taxon>Daphniidae</taxon>
        <taxon>Daphnia</taxon>
    </lineage>
</organism>
<evidence type="ECO:0000313" key="1">
    <source>
        <dbReference type="EMBL" id="KAK4016675.1"/>
    </source>
</evidence>
<protein>
    <submittedName>
        <fullName evidence="1">Uncharacterized protein</fullName>
    </submittedName>
</protein>
<name>A0ABQ9ZVK9_9CRUS</name>
<reference evidence="1 2" key="1">
    <citation type="journal article" date="2023" name="Nucleic Acids Res.">
        <title>The hologenome of Daphnia magna reveals possible DNA methylation and microbiome-mediated evolution of the host genome.</title>
        <authorList>
            <person name="Chaturvedi A."/>
            <person name="Li X."/>
            <person name="Dhandapani V."/>
            <person name="Marshall H."/>
            <person name="Kissane S."/>
            <person name="Cuenca-Cambronero M."/>
            <person name="Asole G."/>
            <person name="Calvet F."/>
            <person name="Ruiz-Romero M."/>
            <person name="Marangio P."/>
            <person name="Guigo R."/>
            <person name="Rago D."/>
            <person name="Mirbahai L."/>
            <person name="Eastwood N."/>
            <person name="Colbourne J.K."/>
            <person name="Zhou J."/>
            <person name="Mallon E."/>
            <person name="Orsini L."/>
        </authorList>
    </citation>
    <scope>NUCLEOTIDE SEQUENCE [LARGE SCALE GENOMIC DNA]</scope>
    <source>
        <strain evidence="1">LRV0_1</strain>
    </source>
</reference>
<sequence length="99" mass="10929">MTPTTKSSISGEDLAQKWSCFLLGLCERCAIPSTERRHHFDARGRNIKEEGVYGSAASKRLEGKSVYVMMGRALAASFFSQHSKDSPGKVFFEPTPTVD</sequence>
<dbReference type="Proteomes" id="UP001234178">
    <property type="component" value="Unassembled WGS sequence"/>
</dbReference>
<dbReference type="EMBL" id="JAOYFB010000005">
    <property type="protein sequence ID" value="KAK4016675.1"/>
    <property type="molecule type" value="Genomic_DNA"/>
</dbReference>
<evidence type="ECO:0000313" key="2">
    <source>
        <dbReference type="Proteomes" id="UP001234178"/>
    </source>
</evidence>